<dbReference type="EMBL" id="JAAMPC010000002">
    <property type="protein sequence ID" value="KAG2325675.1"/>
    <property type="molecule type" value="Genomic_DNA"/>
</dbReference>
<gene>
    <name evidence="2" type="ORF">Bca52824_008403</name>
</gene>
<sequence length="281" mass="30598">MFAPPSAAASSDIHPPCFPASEQPTDKPLVSESTTSQLVFPNEFPYEFDSSAFTSPEAEDDETNDADEVDFLAGLTRRLALFTQRLPPPPPIVTDKAEANSTESTRIGLGSCITSGNKSPDGPFSQAPSPPETPVRKVANFGAKPNSFTPFPQNAAFYDYRYYYYWLQQPQAALVTCHYPVGGVFAAPTAVKQPSAGTGVFFPQNCTNPSRSRKKGGKCVKFPTKVVQRQHPKGEKFHGRCESRAQAHLSAGCSKLDRGTKSSVTGGCLKEEPHLPQEWMY</sequence>
<protein>
    <submittedName>
        <fullName evidence="2">Uncharacterized protein</fullName>
    </submittedName>
</protein>
<dbReference type="PANTHER" id="PTHR33356:SF17">
    <property type="entry name" value="TPX2 CENTRAL DOMAIN-CONTAINING PROTEIN"/>
    <property type="match status" value="1"/>
</dbReference>
<comment type="caution">
    <text evidence="2">The sequence shown here is derived from an EMBL/GenBank/DDBJ whole genome shotgun (WGS) entry which is preliminary data.</text>
</comment>
<dbReference type="AlphaFoldDB" id="A0A8X8B833"/>
<accession>A0A8X8B833</accession>
<dbReference type="PANTHER" id="PTHR33356">
    <property type="entry name" value="TIP41-LIKE PROTEIN"/>
    <property type="match status" value="1"/>
</dbReference>
<organism evidence="2 3">
    <name type="scientific">Brassica carinata</name>
    <name type="common">Ethiopian mustard</name>
    <name type="synonym">Abyssinian cabbage</name>
    <dbReference type="NCBI Taxonomy" id="52824"/>
    <lineage>
        <taxon>Eukaryota</taxon>
        <taxon>Viridiplantae</taxon>
        <taxon>Streptophyta</taxon>
        <taxon>Embryophyta</taxon>
        <taxon>Tracheophyta</taxon>
        <taxon>Spermatophyta</taxon>
        <taxon>Magnoliopsida</taxon>
        <taxon>eudicotyledons</taxon>
        <taxon>Gunneridae</taxon>
        <taxon>Pentapetalae</taxon>
        <taxon>rosids</taxon>
        <taxon>malvids</taxon>
        <taxon>Brassicales</taxon>
        <taxon>Brassicaceae</taxon>
        <taxon>Brassiceae</taxon>
        <taxon>Brassica</taxon>
    </lineage>
</organism>
<evidence type="ECO:0000313" key="2">
    <source>
        <dbReference type="EMBL" id="KAG2325675.1"/>
    </source>
</evidence>
<reference evidence="2 3" key="1">
    <citation type="submission" date="2020-02" db="EMBL/GenBank/DDBJ databases">
        <authorList>
            <person name="Ma Q."/>
            <person name="Huang Y."/>
            <person name="Song X."/>
            <person name="Pei D."/>
        </authorList>
    </citation>
    <scope>NUCLEOTIDE SEQUENCE [LARGE SCALE GENOMIC DNA]</scope>
    <source>
        <strain evidence="2">Sxm20200214</strain>
        <tissue evidence="2">Leaf</tissue>
    </source>
</reference>
<proteinExistence type="predicted"/>
<name>A0A8X8B833_BRACI</name>
<evidence type="ECO:0000256" key="1">
    <source>
        <dbReference type="SAM" id="MobiDB-lite"/>
    </source>
</evidence>
<keyword evidence="3" id="KW-1185">Reference proteome</keyword>
<dbReference type="OrthoDB" id="1060058at2759"/>
<dbReference type="Proteomes" id="UP000886595">
    <property type="component" value="Unassembled WGS sequence"/>
</dbReference>
<evidence type="ECO:0000313" key="3">
    <source>
        <dbReference type="Proteomes" id="UP000886595"/>
    </source>
</evidence>
<feature type="region of interest" description="Disordered" evidence="1">
    <location>
        <begin position="107"/>
        <end position="134"/>
    </location>
</feature>
<feature type="region of interest" description="Disordered" evidence="1">
    <location>
        <begin position="1"/>
        <end position="36"/>
    </location>
</feature>